<evidence type="ECO:0000256" key="3">
    <source>
        <dbReference type="ARBA" id="ARBA00022801"/>
    </source>
</evidence>
<evidence type="ECO:0000313" key="10">
    <source>
        <dbReference type="EMBL" id="AEE17793.1"/>
    </source>
</evidence>
<dbReference type="Pfam" id="PF01435">
    <property type="entry name" value="Peptidase_M48"/>
    <property type="match status" value="1"/>
</dbReference>
<evidence type="ECO:0000256" key="7">
    <source>
        <dbReference type="SAM" id="MobiDB-lite"/>
    </source>
</evidence>
<organism evidence="10 11">
    <name type="scientific">Treponema brennaborense (strain DSM 12168 / CIP 105900 / DD5/3)</name>
    <dbReference type="NCBI Taxonomy" id="906968"/>
    <lineage>
        <taxon>Bacteria</taxon>
        <taxon>Pseudomonadati</taxon>
        <taxon>Spirochaetota</taxon>
        <taxon>Spirochaetia</taxon>
        <taxon>Spirochaetales</taxon>
        <taxon>Treponemataceae</taxon>
        <taxon>Treponema</taxon>
    </lineage>
</organism>
<dbReference type="PANTHER" id="PTHR22726">
    <property type="entry name" value="METALLOENDOPEPTIDASE OMA1"/>
    <property type="match status" value="1"/>
</dbReference>
<dbReference type="HOGENOM" id="CLU_029002_5_2_12"/>
<dbReference type="Gene3D" id="3.30.2010.10">
    <property type="entry name" value="Metalloproteases ('zincins'), catalytic domain"/>
    <property type="match status" value="1"/>
</dbReference>
<dbReference type="AlphaFoldDB" id="F4LMC7"/>
<dbReference type="OrthoDB" id="9810445at2"/>
<dbReference type="KEGG" id="tbe:Trebr_2384"/>
<protein>
    <submittedName>
        <fullName evidence="10">Peptidase M48 Ste24p</fullName>
    </submittedName>
</protein>
<dbReference type="RefSeq" id="WP_013759494.1">
    <property type="nucleotide sequence ID" value="NC_015500.1"/>
</dbReference>
<sequence>MNRSFSKRFAAAGFALCGAVFTFFSCVTSDTVFDAVYHGMNAGVSIAKAAEDITPEQEYYIGRAVAATILESYDLYRSEPQERYVNSVCQVLVVNSARPELFVGYRVGILDTDQINAFATSGGHILVTRGLLACADSEDALAAVLAHEIAHIQLQHSIKAIKTNRISGALLATTGAALAFTGSKDLAELANTLDESVNEIVTTLVNTGYSKSQEYDADKTALALMSSAGYDPSAMTDMLQMLKEKQPHSSGGFASTHPSASSRIREVSQDVKKYPAVTIPAARRDRFTAAAFSD</sequence>
<evidence type="ECO:0000256" key="6">
    <source>
        <dbReference type="RuleBase" id="RU003983"/>
    </source>
</evidence>
<feature type="domain" description="Peptidase M48" evidence="9">
    <location>
        <begin position="81"/>
        <end position="269"/>
    </location>
</feature>
<reference evidence="11" key="1">
    <citation type="submission" date="2011-04" db="EMBL/GenBank/DDBJ databases">
        <title>The complete genome of Treponema brennaborense DSM 12168.</title>
        <authorList>
            <person name="Lucas S."/>
            <person name="Han J."/>
            <person name="Lapidus A."/>
            <person name="Bruce D."/>
            <person name="Goodwin L."/>
            <person name="Pitluck S."/>
            <person name="Peters L."/>
            <person name="Kyrpides N."/>
            <person name="Mavromatis K."/>
            <person name="Ivanova N."/>
            <person name="Mikhailova N."/>
            <person name="Pagani I."/>
            <person name="Teshima H."/>
            <person name="Detter J.C."/>
            <person name="Tapia R."/>
            <person name="Han C."/>
            <person name="Land M."/>
            <person name="Hauser L."/>
            <person name="Markowitz V."/>
            <person name="Cheng J.-F."/>
            <person name="Hugenholtz P."/>
            <person name="Woyke T."/>
            <person name="Wu D."/>
            <person name="Gronow S."/>
            <person name="Wellnitz S."/>
            <person name="Brambilla E."/>
            <person name="Klenk H.-P."/>
            <person name="Eisen J.A."/>
        </authorList>
    </citation>
    <scope>NUCLEOTIDE SEQUENCE [LARGE SCALE GENOMIC DNA]</scope>
    <source>
        <strain evidence="11">DSM 12168 / CIP 105900 / DD5/3</strain>
    </source>
</reference>
<dbReference type="Proteomes" id="UP000006546">
    <property type="component" value="Chromosome"/>
</dbReference>
<evidence type="ECO:0000256" key="4">
    <source>
        <dbReference type="ARBA" id="ARBA00022833"/>
    </source>
</evidence>
<evidence type="ECO:0000256" key="5">
    <source>
        <dbReference type="ARBA" id="ARBA00023049"/>
    </source>
</evidence>
<evidence type="ECO:0000256" key="2">
    <source>
        <dbReference type="ARBA" id="ARBA00022723"/>
    </source>
</evidence>
<dbReference type="STRING" id="906968.Trebr_2384"/>
<dbReference type="eggNOG" id="COG4783">
    <property type="taxonomic scope" value="Bacteria"/>
</dbReference>
<feature type="region of interest" description="Disordered" evidence="7">
    <location>
        <begin position="245"/>
        <end position="267"/>
    </location>
</feature>
<proteinExistence type="inferred from homology"/>
<keyword evidence="11" id="KW-1185">Reference proteome</keyword>
<dbReference type="InterPro" id="IPR051156">
    <property type="entry name" value="Mito/Outer_Membr_Metalloprot"/>
</dbReference>
<dbReference type="InterPro" id="IPR001915">
    <property type="entry name" value="Peptidase_M48"/>
</dbReference>
<dbReference type="GO" id="GO:0046872">
    <property type="term" value="F:metal ion binding"/>
    <property type="evidence" value="ECO:0007669"/>
    <property type="project" value="UniProtKB-KW"/>
</dbReference>
<dbReference type="EMBL" id="CP002696">
    <property type="protein sequence ID" value="AEE17793.1"/>
    <property type="molecule type" value="Genomic_DNA"/>
</dbReference>
<gene>
    <name evidence="10" type="ordered locus">Trebr_2384</name>
</gene>
<feature type="compositionally biased region" description="Polar residues" evidence="7">
    <location>
        <begin position="248"/>
        <end position="262"/>
    </location>
</feature>
<dbReference type="GO" id="GO:0016020">
    <property type="term" value="C:membrane"/>
    <property type="evidence" value="ECO:0007669"/>
    <property type="project" value="TreeGrafter"/>
</dbReference>
<keyword evidence="3 6" id="KW-0378">Hydrolase</keyword>
<dbReference type="PANTHER" id="PTHR22726:SF1">
    <property type="entry name" value="METALLOENDOPEPTIDASE OMA1, MITOCHONDRIAL"/>
    <property type="match status" value="1"/>
</dbReference>
<dbReference type="PROSITE" id="PS51257">
    <property type="entry name" value="PROKAR_LIPOPROTEIN"/>
    <property type="match status" value="1"/>
</dbReference>
<keyword evidence="8" id="KW-0732">Signal</keyword>
<keyword evidence="5 6" id="KW-0482">Metalloprotease</keyword>
<keyword evidence="1 6" id="KW-0645">Protease</keyword>
<name>F4LMC7_TREBD</name>
<accession>F4LMC7</accession>
<comment type="similarity">
    <text evidence="6">Belongs to the peptidase M48 family.</text>
</comment>
<evidence type="ECO:0000313" key="11">
    <source>
        <dbReference type="Proteomes" id="UP000006546"/>
    </source>
</evidence>
<evidence type="ECO:0000259" key="9">
    <source>
        <dbReference type="Pfam" id="PF01435"/>
    </source>
</evidence>
<comment type="cofactor">
    <cofactor evidence="6">
        <name>Zn(2+)</name>
        <dbReference type="ChEBI" id="CHEBI:29105"/>
    </cofactor>
    <text evidence="6">Binds 1 zinc ion per subunit.</text>
</comment>
<feature type="chain" id="PRO_5003310972" evidence="8">
    <location>
        <begin position="26"/>
        <end position="294"/>
    </location>
</feature>
<evidence type="ECO:0000256" key="8">
    <source>
        <dbReference type="SAM" id="SignalP"/>
    </source>
</evidence>
<dbReference type="GO" id="GO:0004222">
    <property type="term" value="F:metalloendopeptidase activity"/>
    <property type="evidence" value="ECO:0007669"/>
    <property type="project" value="InterPro"/>
</dbReference>
<dbReference type="GO" id="GO:0051603">
    <property type="term" value="P:proteolysis involved in protein catabolic process"/>
    <property type="evidence" value="ECO:0007669"/>
    <property type="project" value="TreeGrafter"/>
</dbReference>
<feature type="signal peptide" evidence="8">
    <location>
        <begin position="1"/>
        <end position="25"/>
    </location>
</feature>
<keyword evidence="2" id="KW-0479">Metal-binding</keyword>
<keyword evidence="4 6" id="KW-0862">Zinc</keyword>
<evidence type="ECO:0000256" key="1">
    <source>
        <dbReference type="ARBA" id="ARBA00022670"/>
    </source>
</evidence>